<sequence length="76" mass="8079">MVGDEHAGAISLLGCEGQGECSDNLDLKPKFPRQGNLRGNEVSNGDVQQPLMVVDCSLPSIKFSLPSNPLLSPPFL</sequence>
<protein>
    <submittedName>
        <fullName evidence="1">Uncharacterized protein</fullName>
    </submittedName>
</protein>
<proteinExistence type="predicted"/>
<evidence type="ECO:0000313" key="1">
    <source>
        <dbReference type="EnsemblPlants" id="Solyc11g020310.1.1.1"/>
    </source>
</evidence>
<dbReference type="InParanoid" id="A0A3Q7ITP2"/>
<name>A0A3Q7ITP2_SOLLC</name>
<reference evidence="1" key="2">
    <citation type="submission" date="2019-01" db="UniProtKB">
        <authorList>
            <consortium name="EnsemblPlants"/>
        </authorList>
    </citation>
    <scope>IDENTIFICATION</scope>
    <source>
        <strain evidence="1">cv. Heinz 1706</strain>
    </source>
</reference>
<evidence type="ECO:0000313" key="2">
    <source>
        <dbReference type="Proteomes" id="UP000004994"/>
    </source>
</evidence>
<organism evidence="1">
    <name type="scientific">Solanum lycopersicum</name>
    <name type="common">Tomato</name>
    <name type="synonym">Lycopersicon esculentum</name>
    <dbReference type="NCBI Taxonomy" id="4081"/>
    <lineage>
        <taxon>Eukaryota</taxon>
        <taxon>Viridiplantae</taxon>
        <taxon>Streptophyta</taxon>
        <taxon>Embryophyta</taxon>
        <taxon>Tracheophyta</taxon>
        <taxon>Spermatophyta</taxon>
        <taxon>Magnoliopsida</taxon>
        <taxon>eudicotyledons</taxon>
        <taxon>Gunneridae</taxon>
        <taxon>Pentapetalae</taxon>
        <taxon>asterids</taxon>
        <taxon>lamiids</taxon>
        <taxon>Solanales</taxon>
        <taxon>Solanaceae</taxon>
        <taxon>Solanoideae</taxon>
        <taxon>Solaneae</taxon>
        <taxon>Solanum</taxon>
        <taxon>Solanum subgen. Lycopersicon</taxon>
    </lineage>
</organism>
<keyword evidence="2" id="KW-1185">Reference proteome</keyword>
<dbReference type="EnsemblPlants" id="Solyc11g020310.1.1">
    <property type="protein sequence ID" value="Solyc11g020310.1.1.1"/>
    <property type="gene ID" value="Solyc11g020310.1"/>
</dbReference>
<accession>A0A3Q7ITP2</accession>
<reference evidence="1" key="1">
    <citation type="journal article" date="2012" name="Nature">
        <title>The tomato genome sequence provides insights into fleshy fruit evolution.</title>
        <authorList>
            <consortium name="Tomato Genome Consortium"/>
        </authorList>
    </citation>
    <scope>NUCLEOTIDE SEQUENCE [LARGE SCALE GENOMIC DNA]</scope>
    <source>
        <strain evidence="1">cv. Heinz 1706</strain>
    </source>
</reference>
<dbReference type="PaxDb" id="4081-Solyc11g020310.1.1"/>
<dbReference type="Gramene" id="Solyc11g020310.1.1">
    <property type="protein sequence ID" value="Solyc11g020310.1.1.1"/>
    <property type="gene ID" value="Solyc11g020310.1"/>
</dbReference>
<dbReference type="Proteomes" id="UP000004994">
    <property type="component" value="Chromosome 11"/>
</dbReference>
<dbReference type="AlphaFoldDB" id="A0A3Q7ITP2"/>